<evidence type="ECO:0000259" key="1">
    <source>
        <dbReference type="Pfam" id="PF09823"/>
    </source>
</evidence>
<reference evidence="3" key="1">
    <citation type="submission" date="2016-05" db="EMBL/GenBank/DDBJ databases">
        <title>Draft genome of Corynebacterium afermentans subsp. afermentans LCDC 88199T.</title>
        <authorList>
            <person name="Bernier A.-M."/>
            <person name="Bernard K."/>
        </authorList>
    </citation>
    <scope>NUCLEOTIDE SEQUENCE [LARGE SCALE GENOMIC DNA]</scope>
    <source>
        <strain evidence="3">NML04-0072</strain>
    </source>
</reference>
<dbReference type="RefSeq" id="WP_064087480.1">
    <property type="nucleotide sequence ID" value="NZ_LXSG01000021.1"/>
</dbReference>
<dbReference type="OrthoDB" id="32195at2"/>
<feature type="domain" description="DUF2357" evidence="1">
    <location>
        <begin position="115"/>
        <end position="359"/>
    </location>
</feature>
<proteinExistence type="predicted"/>
<sequence length="608" mass="71324">MNEFCLESEYWTLSVWTKNLDKAKTLLQKTYAKRGLITPPVSLLRFSPALITKDSTEPLDQYPLSQAYFFENTCYEFEFRFSSQVSSQTPPEIQHKLAAINDSFRFIKQDRILRGMIQTANDVGQFSLPLVFTLNNGHTIHQTLSFEVLPTKITMREDLDRIYHQLDQEYPLWRFAFAKSTEQGSDRNLHQKNTFALLWLANFESLYDELMRNLKRIIHAPHYRLVEHKRYIAVERLRGKLSINLQEQIRHKLSDGKNNRRIQHSYQQLSCDTPENRFVKYLIQYSLSRLSQIQKATQSRSIVERLAPAFFQQLQNWQQSLRAKLNQPIFQQVGNFQGLQQVSLVLQQKTGYSGVFKIWQQWKMFLDTLGSQAHVGMKSMDDIYEVWCFLHIKNSLEQLGFIVQERNRASINKNYLEASLQDGLRNAFVLQRGQTQIRLAHEPSFGKQVKTDSPYFSHTVHQKPDIVLEVKHQDLPVLLWVFDAKYRVEQGSNGKDYVPEDAINQMHRYRDAILFEWTQQEQTSRPVFGAFALYPAFYEQEQEHNPYQPAIEAVNIGAFALLPSTDTSHQHWLQQFLTKQLGKSDYPYKQVYQQKSSRIVATGMEIIR</sequence>
<dbReference type="InterPro" id="IPR007505">
    <property type="entry name" value="PDDEXK_7"/>
</dbReference>
<evidence type="ECO:0000313" key="3">
    <source>
        <dbReference type="Proteomes" id="UP000077589"/>
    </source>
</evidence>
<organism evidence="2 3">
    <name type="scientific">Eikenella corrodens</name>
    <dbReference type="NCBI Taxonomy" id="539"/>
    <lineage>
        <taxon>Bacteria</taxon>
        <taxon>Pseudomonadati</taxon>
        <taxon>Pseudomonadota</taxon>
        <taxon>Betaproteobacteria</taxon>
        <taxon>Neisseriales</taxon>
        <taxon>Neisseriaceae</taxon>
        <taxon>Eikenella</taxon>
    </lineage>
</organism>
<dbReference type="Pfam" id="PF04411">
    <property type="entry name" value="PDDEXK_7"/>
    <property type="match status" value="1"/>
</dbReference>
<dbReference type="AlphaFoldDB" id="A0A1A9RMY8"/>
<gene>
    <name evidence="2" type="ORF">A7P90_03425</name>
</gene>
<dbReference type="EMBL" id="LXSG01000021">
    <property type="protein sequence ID" value="OAM20877.1"/>
    <property type="molecule type" value="Genomic_DNA"/>
</dbReference>
<dbReference type="Proteomes" id="UP000077589">
    <property type="component" value="Unassembled WGS sequence"/>
</dbReference>
<accession>A0A1A9RMY8</accession>
<comment type="caution">
    <text evidence="2">The sequence shown here is derived from an EMBL/GenBank/DDBJ whole genome shotgun (WGS) entry which is preliminary data.</text>
</comment>
<dbReference type="InterPro" id="IPR018633">
    <property type="entry name" value="DUF2357"/>
</dbReference>
<protein>
    <recommendedName>
        <fullName evidence="1">DUF2357 domain-containing protein</fullName>
    </recommendedName>
</protein>
<dbReference type="Pfam" id="PF09823">
    <property type="entry name" value="DUF2357"/>
    <property type="match status" value="1"/>
</dbReference>
<evidence type="ECO:0000313" key="2">
    <source>
        <dbReference type="EMBL" id="OAM20877.1"/>
    </source>
</evidence>
<name>A0A1A9RMY8_EIKCO</name>